<name>A0A5B7IJ94_PORTR</name>
<protein>
    <submittedName>
        <fullName evidence="1">Uncharacterized protein</fullName>
    </submittedName>
</protein>
<accession>A0A5B7IJ94</accession>
<sequence>MRQQVVARGVELTCA</sequence>
<evidence type="ECO:0000313" key="1">
    <source>
        <dbReference type="EMBL" id="MPC82353.1"/>
    </source>
</evidence>
<proteinExistence type="predicted"/>
<evidence type="ECO:0000313" key="2">
    <source>
        <dbReference type="Proteomes" id="UP000324222"/>
    </source>
</evidence>
<dbReference type="EMBL" id="VSRR010059509">
    <property type="protein sequence ID" value="MPC82353.1"/>
    <property type="molecule type" value="Genomic_DNA"/>
</dbReference>
<keyword evidence="2" id="KW-1185">Reference proteome</keyword>
<reference evidence="1 2" key="1">
    <citation type="submission" date="2019-05" db="EMBL/GenBank/DDBJ databases">
        <title>Another draft genome of Portunus trituberculatus and its Hox gene families provides insights of decapod evolution.</title>
        <authorList>
            <person name="Jeong J.-H."/>
            <person name="Song I."/>
            <person name="Kim S."/>
            <person name="Choi T."/>
            <person name="Kim D."/>
            <person name="Ryu S."/>
            <person name="Kim W."/>
        </authorList>
    </citation>
    <scope>NUCLEOTIDE SEQUENCE [LARGE SCALE GENOMIC DNA]</scope>
    <source>
        <tissue evidence="1">Muscle</tissue>
    </source>
</reference>
<dbReference type="Proteomes" id="UP000324222">
    <property type="component" value="Unassembled WGS sequence"/>
</dbReference>
<gene>
    <name evidence="1" type="ORF">E2C01_077012</name>
</gene>
<organism evidence="1 2">
    <name type="scientific">Portunus trituberculatus</name>
    <name type="common">Swimming crab</name>
    <name type="synonym">Neptunus trituberculatus</name>
    <dbReference type="NCBI Taxonomy" id="210409"/>
    <lineage>
        <taxon>Eukaryota</taxon>
        <taxon>Metazoa</taxon>
        <taxon>Ecdysozoa</taxon>
        <taxon>Arthropoda</taxon>
        <taxon>Crustacea</taxon>
        <taxon>Multicrustacea</taxon>
        <taxon>Malacostraca</taxon>
        <taxon>Eumalacostraca</taxon>
        <taxon>Eucarida</taxon>
        <taxon>Decapoda</taxon>
        <taxon>Pleocyemata</taxon>
        <taxon>Brachyura</taxon>
        <taxon>Eubrachyura</taxon>
        <taxon>Portunoidea</taxon>
        <taxon>Portunidae</taxon>
        <taxon>Portuninae</taxon>
        <taxon>Portunus</taxon>
    </lineage>
</organism>
<comment type="caution">
    <text evidence="1">The sequence shown here is derived from an EMBL/GenBank/DDBJ whole genome shotgun (WGS) entry which is preliminary data.</text>
</comment>